<dbReference type="InterPro" id="IPR000270">
    <property type="entry name" value="PB1_dom"/>
</dbReference>
<keyword evidence="1" id="KW-0677">Repeat</keyword>
<dbReference type="InterPro" id="IPR000644">
    <property type="entry name" value="CBS_dom"/>
</dbReference>
<feature type="domain" description="PB1" evidence="7">
    <location>
        <begin position="402"/>
        <end position="500"/>
    </location>
</feature>
<dbReference type="SMART" id="SM00666">
    <property type="entry name" value="PB1"/>
    <property type="match status" value="1"/>
</dbReference>
<evidence type="ECO:0000313" key="9">
    <source>
        <dbReference type="Proteomes" id="UP001497444"/>
    </source>
</evidence>
<dbReference type="PROSITE" id="PS51745">
    <property type="entry name" value="PB1"/>
    <property type="match status" value="1"/>
</dbReference>
<dbReference type="InterPro" id="IPR053793">
    <property type="entry name" value="PB1-like"/>
</dbReference>
<dbReference type="InterPro" id="IPR050511">
    <property type="entry name" value="AMPK_gamma/SDS23_families"/>
</dbReference>
<feature type="compositionally biased region" description="Polar residues" evidence="4">
    <location>
        <begin position="13"/>
        <end position="28"/>
    </location>
</feature>
<feature type="transmembrane region" description="Helical" evidence="5">
    <location>
        <begin position="533"/>
        <end position="550"/>
    </location>
</feature>
<keyword evidence="5" id="KW-0472">Membrane</keyword>
<dbReference type="SMART" id="SM00116">
    <property type="entry name" value="CBS"/>
    <property type="match status" value="4"/>
</dbReference>
<keyword evidence="2 3" id="KW-0129">CBS domain</keyword>
<gene>
    <name evidence="8" type="ORF">CSSPJE1EN1_LOCUS20043</name>
</gene>
<dbReference type="SUPFAM" id="SSF54277">
    <property type="entry name" value="CAD &amp; PB1 domains"/>
    <property type="match status" value="1"/>
</dbReference>
<dbReference type="InterPro" id="IPR046342">
    <property type="entry name" value="CBS_dom_sf"/>
</dbReference>
<keyword evidence="5" id="KW-0812">Transmembrane</keyword>
<feature type="domain" description="CBS" evidence="6">
    <location>
        <begin position="220"/>
        <end position="279"/>
    </location>
</feature>
<evidence type="ECO:0000259" key="6">
    <source>
        <dbReference type="PROSITE" id="PS51371"/>
    </source>
</evidence>
<dbReference type="PROSITE" id="PS51371">
    <property type="entry name" value="CBS"/>
    <property type="match status" value="4"/>
</dbReference>
<feature type="domain" description="CBS" evidence="6">
    <location>
        <begin position="54"/>
        <end position="112"/>
    </location>
</feature>
<organism evidence="8 9">
    <name type="scientific">Sphagnum jensenii</name>
    <dbReference type="NCBI Taxonomy" id="128206"/>
    <lineage>
        <taxon>Eukaryota</taxon>
        <taxon>Viridiplantae</taxon>
        <taxon>Streptophyta</taxon>
        <taxon>Embryophyta</taxon>
        <taxon>Bryophyta</taxon>
        <taxon>Sphagnophytina</taxon>
        <taxon>Sphagnopsida</taxon>
        <taxon>Sphagnales</taxon>
        <taxon>Sphagnaceae</taxon>
        <taxon>Sphagnum</taxon>
    </lineage>
</organism>
<protein>
    <submittedName>
        <fullName evidence="8">Uncharacterized protein</fullName>
    </submittedName>
</protein>
<feature type="region of interest" description="Disordered" evidence="4">
    <location>
        <begin position="1"/>
        <end position="48"/>
    </location>
</feature>
<dbReference type="CDD" id="cd17782">
    <property type="entry name" value="CBS_pair_MUG70_2"/>
    <property type="match status" value="1"/>
</dbReference>
<dbReference type="Pfam" id="PF00571">
    <property type="entry name" value="CBS"/>
    <property type="match status" value="4"/>
</dbReference>
<dbReference type="PANTHER" id="PTHR13780:SF125">
    <property type="entry name" value="MEIOTICALLY UP-REGULATED GENE 70 PROTEIN"/>
    <property type="match status" value="1"/>
</dbReference>
<accession>A0ABP0X644</accession>
<dbReference type="PANTHER" id="PTHR13780">
    <property type="entry name" value="AMP-ACTIVATED PROTEIN KINASE, GAMMA REGULATORY SUBUNIT"/>
    <property type="match status" value="1"/>
</dbReference>
<evidence type="ECO:0000256" key="1">
    <source>
        <dbReference type="ARBA" id="ARBA00022737"/>
    </source>
</evidence>
<keyword evidence="5" id="KW-1133">Transmembrane helix</keyword>
<dbReference type="Gene3D" id="3.10.580.10">
    <property type="entry name" value="CBS-domain"/>
    <property type="match status" value="2"/>
</dbReference>
<dbReference type="EMBL" id="OZ020101">
    <property type="protein sequence ID" value="CAK9274565.1"/>
    <property type="molecule type" value="Genomic_DNA"/>
</dbReference>
<evidence type="ECO:0000256" key="5">
    <source>
        <dbReference type="SAM" id="Phobius"/>
    </source>
</evidence>
<dbReference type="CDD" id="cd17781">
    <property type="entry name" value="CBS_pair_MUG70_1"/>
    <property type="match status" value="1"/>
</dbReference>
<dbReference type="Proteomes" id="UP001497444">
    <property type="component" value="Chromosome 6"/>
</dbReference>
<evidence type="ECO:0000256" key="3">
    <source>
        <dbReference type="PROSITE-ProRule" id="PRU00703"/>
    </source>
</evidence>
<feature type="domain" description="CBS" evidence="6">
    <location>
        <begin position="288"/>
        <end position="346"/>
    </location>
</feature>
<evidence type="ECO:0000313" key="8">
    <source>
        <dbReference type="EMBL" id="CAK9274565.1"/>
    </source>
</evidence>
<sequence length="555" mass="59753">MNSQGSQGGSAVKRQTGNQKRTSPTQKKQGNEGAGARKPGRVVPPGERTVKRLRLSKALTIPDTATVADACRRMATRRVDAALLTDSNAILCGIITDKDVATRVVAEGLKPEETAVSKVMTRNPTFVAGDTLAIEALDKMVQGKFRHLPVVEHGEVVALLDITKCLYDAIARMERAAEKGSAIAAAVKGVEQLSQNGTEKSNSIDTFWERMFRPTLGSLITEGTGAATVALSDTVLTATKKMKEQRMNSVIITSGNNKPLGILTSKDVLMRVVAQGLPPATTNVDKVMTPKPECVGLDTTLVDALHTMHDGKFLHLPVVNQDGCIVACVDVLQLTHGAVATVGSSESGEMASNMLQKFWDSALALEPPETDDDSHSDISSRLETYGYEAGKQHQHSSGLANSYLFKLKLKSRDGSERNHRLTCGTGSMKELMSAIIQRVGDDIDSSRPLRILYVDDEEDKVLLATDNDLTAAVNFARTSGSKVRKGFGGMQPLTLHIEESTGTTTTSSKHRFPAPRNFLEVVQLNGWTLRHSLLVAGAVTAITVSTVMLLRRSKA</sequence>
<feature type="domain" description="CBS" evidence="6">
    <location>
        <begin position="120"/>
        <end position="178"/>
    </location>
</feature>
<evidence type="ECO:0000256" key="2">
    <source>
        <dbReference type="ARBA" id="ARBA00023122"/>
    </source>
</evidence>
<reference evidence="8" key="1">
    <citation type="submission" date="2024-02" db="EMBL/GenBank/DDBJ databases">
        <authorList>
            <consortium name="ELIXIR-Norway"/>
            <consortium name="Elixir Norway"/>
        </authorList>
    </citation>
    <scope>NUCLEOTIDE SEQUENCE</scope>
</reference>
<dbReference type="Pfam" id="PF00564">
    <property type="entry name" value="PB1"/>
    <property type="match status" value="1"/>
</dbReference>
<name>A0ABP0X644_9BRYO</name>
<dbReference type="SUPFAM" id="SSF54631">
    <property type="entry name" value="CBS-domain pair"/>
    <property type="match status" value="2"/>
</dbReference>
<evidence type="ECO:0000256" key="4">
    <source>
        <dbReference type="SAM" id="MobiDB-lite"/>
    </source>
</evidence>
<evidence type="ECO:0000259" key="7">
    <source>
        <dbReference type="PROSITE" id="PS51745"/>
    </source>
</evidence>
<proteinExistence type="predicted"/>
<keyword evidence="9" id="KW-1185">Reference proteome</keyword>